<dbReference type="PANTHER" id="PTHR30348">
    <property type="entry name" value="UNCHARACTERIZED PROTEIN YECE"/>
    <property type="match status" value="1"/>
</dbReference>
<dbReference type="AlphaFoldDB" id="A0A2S5TAV8"/>
<dbReference type="PANTHER" id="PTHR30348:SF4">
    <property type="entry name" value="DUF72 DOMAIN-CONTAINING PROTEIN"/>
    <property type="match status" value="1"/>
</dbReference>
<evidence type="ECO:0000313" key="2">
    <source>
        <dbReference type="Proteomes" id="UP000238220"/>
    </source>
</evidence>
<reference evidence="1 2" key="1">
    <citation type="submission" date="2018-02" db="EMBL/GenBank/DDBJ databases">
        <title>Genome sequencing of Solimonas sp. HR-BB.</title>
        <authorList>
            <person name="Lee Y."/>
            <person name="Jeon C.O."/>
        </authorList>
    </citation>
    <scope>NUCLEOTIDE SEQUENCE [LARGE SCALE GENOMIC DNA]</scope>
    <source>
        <strain evidence="1 2">HR-BB</strain>
    </source>
</reference>
<proteinExistence type="predicted"/>
<organism evidence="1 2">
    <name type="scientific">Solimonas fluminis</name>
    <dbReference type="NCBI Taxonomy" id="2086571"/>
    <lineage>
        <taxon>Bacteria</taxon>
        <taxon>Pseudomonadati</taxon>
        <taxon>Pseudomonadota</taxon>
        <taxon>Gammaproteobacteria</taxon>
        <taxon>Nevskiales</taxon>
        <taxon>Nevskiaceae</taxon>
        <taxon>Solimonas</taxon>
    </lineage>
</organism>
<dbReference type="InterPro" id="IPR002763">
    <property type="entry name" value="DUF72"/>
</dbReference>
<protein>
    <submittedName>
        <fullName evidence="1">DUF72 domain-containing protein</fullName>
    </submittedName>
</protein>
<dbReference type="Proteomes" id="UP000238220">
    <property type="component" value="Unassembled WGS sequence"/>
</dbReference>
<dbReference type="EMBL" id="PSNW01000015">
    <property type="protein sequence ID" value="PPE72134.1"/>
    <property type="molecule type" value="Genomic_DNA"/>
</dbReference>
<keyword evidence="2" id="KW-1185">Reference proteome</keyword>
<dbReference type="SUPFAM" id="SSF117396">
    <property type="entry name" value="TM1631-like"/>
    <property type="match status" value="1"/>
</dbReference>
<name>A0A2S5TAV8_9GAMM</name>
<sequence>MNMGKTTGRIRIGISGWRYAPWRGVFYPQEFAQKRELEYASRQFPSIELNGSFYSLQKPRSYARWHRDTPEGFVFSVKANRYITHIRRLRGVRQEISNFLASGLFALGDKLGPMLWQLPPSLRYDEGLLEDFLALLPRDAASASALARRRGPLLSGRAKLAAPEVRFRHALEVRHGSFEDEAFLRQLRRHNVAVVFADTAGKWPYIEELTADFVYLRLHGDEELYTSGYTDEALRRWARRIRKWSGGSRPRDVYCYFDNDAKVCAPRDARALMKLLRLEWKPEES</sequence>
<comment type="caution">
    <text evidence="1">The sequence shown here is derived from an EMBL/GenBank/DDBJ whole genome shotgun (WGS) entry which is preliminary data.</text>
</comment>
<accession>A0A2S5TAV8</accession>
<dbReference type="Pfam" id="PF01904">
    <property type="entry name" value="DUF72"/>
    <property type="match status" value="1"/>
</dbReference>
<dbReference type="Gene3D" id="3.20.20.410">
    <property type="entry name" value="Protein of unknown function UPF0759"/>
    <property type="match status" value="1"/>
</dbReference>
<dbReference type="OrthoDB" id="9780310at2"/>
<dbReference type="RefSeq" id="WP_104232094.1">
    <property type="nucleotide sequence ID" value="NZ_PSNW01000015.1"/>
</dbReference>
<dbReference type="InterPro" id="IPR036520">
    <property type="entry name" value="UPF0759_sf"/>
</dbReference>
<evidence type="ECO:0000313" key="1">
    <source>
        <dbReference type="EMBL" id="PPE72134.1"/>
    </source>
</evidence>
<gene>
    <name evidence="1" type="ORF">C3942_19745</name>
</gene>